<comment type="similarity">
    <text evidence="8">Belongs to the WUS homeobox family.</text>
</comment>
<evidence type="ECO:0000256" key="3">
    <source>
        <dbReference type="ARBA" id="ARBA00023015"/>
    </source>
</evidence>
<keyword evidence="6" id="KW-0804">Transcription</keyword>
<dbReference type="EMBL" id="PDCK01000041">
    <property type="protein sequence ID" value="PRQ41806.1"/>
    <property type="molecule type" value="Genomic_DNA"/>
</dbReference>
<evidence type="ECO:0000256" key="8">
    <source>
        <dbReference type="ARBA" id="ARBA00024040"/>
    </source>
</evidence>
<evidence type="ECO:0000256" key="7">
    <source>
        <dbReference type="ARBA" id="ARBA00023242"/>
    </source>
</evidence>
<evidence type="ECO:0000256" key="6">
    <source>
        <dbReference type="ARBA" id="ARBA00023163"/>
    </source>
</evidence>
<dbReference type="GO" id="GO:0005634">
    <property type="term" value="C:nucleus"/>
    <property type="evidence" value="ECO:0007669"/>
    <property type="project" value="UniProtKB-SubCell"/>
</dbReference>
<dbReference type="STRING" id="74649.A0A2P6R5U5"/>
<keyword evidence="2" id="KW-0217">Developmental protein</keyword>
<dbReference type="Pfam" id="PF00046">
    <property type="entry name" value="Homeodomain"/>
    <property type="match status" value="1"/>
</dbReference>
<evidence type="ECO:0000256" key="10">
    <source>
        <dbReference type="RuleBase" id="RU000682"/>
    </source>
</evidence>
<dbReference type="PANTHER" id="PTHR45940">
    <property type="entry name" value="WUSCHEL-RELATED HOMEOBOX 1-RELATED"/>
    <property type="match status" value="1"/>
</dbReference>
<accession>A0A2P6R5U5</accession>
<dbReference type="InterPro" id="IPR009057">
    <property type="entry name" value="Homeodomain-like_sf"/>
</dbReference>
<feature type="domain" description="Homeobox" evidence="12">
    <location>
        <begin position="76"/>
        <end position="141"/>
    </location>
</feature>
<dbReference type="GO" id="GO:0003700">
    <property type="term" value="F:DNA-binding transcription factor activity"/>
    <property type="evidence" value="ECO:0007669"/>
    <property type="project" value="InterPro"/>
</dbReference>
<feature type="compositionally biased region" description="Low complexity" evidence="11">
    <location>
        <begin position="70"/>
        <end position="82"/>
    </location>
</feature>
<evidence type="ECO:0000256" key="1">
    <source>
        <dbReference type="ARBA" id="ARBA00004123"/>
    </source>
</evidence>
<dbReference type="Proteomes" id="UP000238479">
    <property type="component" value="Chromosome 3"/>
</dbReference>
<dbReference type="SMART" id="SM00389">
    <property type="entry name" value="HOX"/>
    <property type="match status" value="1"/>
</dbReference>
<keyword evidence="5 9" id="KW-0371">Homeobox</keyword>
<keyword evidence="7 9" id="KW-0539">Nucleus</keyword>
<sequence>MNNSRDIHQDDHYSIKAANVHEPAAEVAFTPKLSGTSNMTQSHVLSFNHHHHQVVGVTSSDQGRSASVGQQPPSAASQRSSRWNPTPEQLRFLEELYGHGLKTPTAEKIRQVTARLRHFGKIEGKNVFYWFQNHRARERQKRRRELMSVPQYHSKEQQLWSNKESAGAAGLRRSSTLEIERQNKWTLSNCRVLVDQELSPGLRKRMSMVTGNYSGQLEEQSYSATLTSEAQRTNSSATLIYPKLFDYHHPHYDYDYGMVLSAPNIYKGAESRLETQTLELFPLESGNVKGVNDTKSPMIRTTNTDSNEDFIADQYFQFL</sequence>
<keyword evidence="14" id="KW-1185">Reference proteome</keyword>
<keyword evidence="3" id="KW-0805">Transcription regulation</keyword>
<proteinExistence type="inferred from homology"/>
<dbReference type="Gene3D" id="1.10.10.60">
    <property type="entry name" value="Homeodomain-like"/>
    <property type="match status" value="1"/>
</dbReference>
<feature type="DNA-binding region" description="Homeobox" evidence="9">
    <location>
        <begin position="78"/>
        <end position="142"/>
    </location>
</feature>
<gene>
    <name evidence="13" type="ORF">RchiOBHm_Chr3g0450741</name>
</gene>
<comment type="caution">
    <text evidence="13">The sequence shown here is derived from an EMBL/GenBank/DDBJ whole genome shotgun (WGS) entry which is preliminary data.</text>
</comment>
<evidence type="ECO:0000256" key="4">
    <source>
        <dbReference type="ARBA" id="ARBA00023125"/>
    </source>
</evidence>
<evidence type="ECO:0000313" key="13">
    <source>
        <dbReference type="EMBL" id="PRQ41806.1"/>
    </source>
</evidence>
<evidence type="ECO:0000256" key="2">
    <source>
        <dbReference type="ARBA" id="ARBA00022473"/>
    </source>
</evidence>
<organism evidence="13 14">
    <name type="scientific">Rosa chinensis</name>
    <name type="common">China rose</name>
    <dbReference type="NCBI Taxonomy" id="74649"/>
    <lineage>
        <taxon>Eukaryota</taxon>
        <taxon>Viridiplantae</taxon>
        <taxon>Streptophyta</taxon>
        <taxon>Embryophyta</taxon>
        <taxon>Tracheophyta</taxon>
        <taxon>Spermatophyta</taxon>
        <taxon>Magnoliopsida</taxon>
        <taxon>eudicotyledons</taxon>
        <taxon>Gunneridae</taxon>
        <taxon>Pentapetalae</taxon>
        <taxon>rosids</taxon>
        <taxon>fabids</taxon>
        <taxon>Rosales</taxon>
        <taxon>Rosaceae</taxon>
        <taxon>Rosoideae</taxon>
        <taxon>Rosoideae incertae sedis</taxon>
        <taxon>Rosa</taxon>
    </lineage>
</organism>
<keyword evidence="4 9" id="KW-0238">DNA-binding</keyword>
<evidence type="ECO:0000259" key="12">
    <source>
        <dbReference type="PROSITE" id="PS50071"/>
    </source>
</evidence>
<dbReference type="PANTHER" id="PTHR45940:SF47">
    <property type="entry name" value="TRANSCRIPTION FACTOR HOMOBOX-WOX FAMILY-RELATED"/>
    <property type="match status" value="1"/>
</dbReference>
<evidence type="ECO:0000313" key="14">
    <source>
        <dbReference type="Proteomes" id="UP000238479"/>
    </source>
</evidence>
<evidence type="ECO:0000256" key="5">
    <source>
        <dbReference type="ARBA" id="ARBA00023155"/>
    </source>
</evidence>
<evidence type="ECO:0000256" key="9">
    <source>
        <dbReference type="PROSITE-ProRule" id="PRU00108"/>
    </source>
</evidence>
<dbReference type="InterPro" id="IPR001356">
    <property type="entry name" value="HD"/>
</dbReference>
<dbReference type="AlphaFoldDB" id="A0A2P6R5U5"/>
<dbReference type="InterPro" id="IPR044555">
    <property type="entry name" value="WUSCHEL-like"/>
</dbReference>
<dbReference type="GO" id="GO:0099402">
    <property type="term" value="P:plant organ development"/>
    <property type="evidence" value="ECO:0007669"/>
    <property type="project" value="InterPro"/>
</dbReference>
<name>A0A2P6R5U5_ROSCH</name>
<reference evidence="13 14" key="1">
    <citation type="journal article" date="2018" name="Nat. Genet.">
        <title>The Rosa genome provides new insights in the design of modern roses.</title>
        <authorList>
            <person name="Bendahmane M."/>
        </authorList>
    </citation>
    <scope>NUCLEOTIDE SEQUENCE [LARGE SCALE GENOMIC DNA]</scope>
    <source>
        <strain evidence="14">cv. Old Blush</strain>
    </source>
</reference>
<protein>
    <submittedName>
        <fullName evidence="13">Putative transcription factor Homobox-WOX family</fullName>
    </submittedName>
</protein>
<feature type="region of interest" description="Disordered" evidence="11">
    <location>
        <begin position="56"/>
        <end position="85"/>
    </location>
</feature>
<evidence type="ECO:0000256" key="11">
    <source>
        <dbReference type="SAM" id="MobiDB-lite"/>
    </source>
</evidence>
<comment type="subcellular location">
    <subcellularLocation>
        <location evidence="1 9 10">Nucleus</location>
    </subcellularLocation>
</comment>
<dbReference type="GO" id="GO:0003677">
    <property type="term" value="F:DNA binding"/>
    <property type="evidence" value="ECO:0007669"/>
    <property type="project" value="UniProtKB-UniRule"/>
</dbReference>
<dbReference type="Gramene" id="PRQ41806">
    <property type="protein sequence ID" value="PRQ41806"/>
    <property type="gene ID" value="RchiOBHm_Chr3g0450741"/>
</dbReference>
<dbReference type="CDD" id="cd00086">
    <property type="entry name" value="homeodomain"/>
    <property type="match status" value="1"/>
</dbReference>
<dbReference type="SUPFAM" id="SSF46689">
    <property type="entry name" value="Homeodomain-like"/>
    <property type="match status" value="1"/>
</dbReference>
<feature type="compositionally biased region" description="Polar residues" evidence="11">
    <location>
        <begin position="56"/>
        <end position="69"/>
    </location>
</feature>
<dbReference type="PROSITE" id="PS50071">
    <property type="entry name" value="HOMEOBOX_2"/>
    <property type="match status" value="1"/>
</dbReference>